<dbReference type="InterPro" id="IPR009991">
    <property type="entry name" value="DCTN3"/>
</dbReference>
<dbReference type="GO" id="GO:0061640">
    <property type="term" value="P:cytoskeleton-dependent cytokinesis"/>
    <property type="evidence" value="ECO:0007669"/>
    <property type="project" value="InterPro"/>
</dbReference>
<evidence type="ECO:0000313" key="2">
    <source>
        <dbReference type="EMBL" id="GFF48918.1"/>
    </source>
</evidence>
<comment type="caution">
    <text evidence="2">The sequence shown here is derived from an EMBL/GenBank/DDBJ whole genome shotgun (WGS) entry which is preliminary data.</text>
</comment>
<dbReference type="AlphaFoldDB" id="A0A8H3PDD1"/>
<protein>
    <submittedName>
        <fullName evidence="2">Uncharacterized protein</fullName>
    </submittedName>
</protein>
<dbReference type="InterPro" id="IPR053178">
    <property type="entry name" value="Osmoadaptation_assoc"/>
</dbReference>
<dbReference type="PANTHER" id="PTHR38111:SF9">
    <property type="entry name" value="ZN(2)-C6 FUNGAL-TYPE DOMAIN-CONTAINING PROTEIN"/>
    <property type="match status" value="1"/>
</dbReference>
<feature type="coiled-coil region" evidence="1">
    <location>
        <begin position="444"/>
        <end position="471"/>
    </location>
</feature>
<dbReference type="Pfam" id="PF07426">
    <property type="entry name" value="Dynactin_p22"/>
    <property type="match status" value="1"/>
</dbReference>
<name>A0A8H3PDD1_9EURO</name>
<gene>
    <name evidence="2" type="ORF">IFM46972_08674</name>
</gene>
<accession>A0A8H3PDD1</accession>
<dbReference type="PANTHER" id="PTHR38111">
    <property type="entry name" value="ZN(2)-C6 FUNGAL-TYPE DOMAIN-CONTAINING PROTEIN-RELATED"/>
    <property type="match status" value="1"/>
</dbReference>
<dbReference type="EMBL" id="BLKC01000076">
    <property type="protein sequence ID" value="GFF48918.1"/>
    <property type="molecule type" value="Genomic_DNA"/>
</dbReference>
<evidence type="ECO:0000256" key="1">
    <source>
        <dbReference type="SAM" id="Coils"/>
    </source>
</evidence>
<organism evidence="2 3">
    <name type="scientific">Aspergillus udagawae</name>
    <dbReference type="NCBI Taxonomy" id="91492"/>
    <lineage>
        <taxon>Eukaryota</taxon>
        <taxon>Fungi</taxon>
        <taxon>Dikarya</taxon>
        <taxon>Ascomycota</taxon>
        <taxon>Pezizomycotina</taxon>
        <taxon>Eurotiomycetes</taxon>
        <taxon>Eurotiomycetidae</taxon>
        <taxon>Eurotiales</taxon>
        <taxon>Aspergillaceae</taxon>
        <taxon>Aspergillus</taxon>
        <taxon>Aspergillus subgen. Fumigati</taxon>
    </lineage>
</organism>
<proteinExistence type="predicted"/>
<dbReference type="Proteomes" id="UP000465221">
    <property type="component" value="Unassembled WGS sequence"/>
</dbReference>
<evidence type="ECO:0000313" key="3">
    <source>
        <dbReference type="Proteomes" id="UP000465221"/>
    </source>
</evidence>
<keyword evidence="1" id="KW-0175">Coiled coil</keyword>
<dbReference type="GO" id="GO:0005869">
    <property type="term" value="C:dynactin complex"/>
    <property type="evidence" value="ECO:0007669"/>
    <property type="project" value="InterPro"/>
</dbReference>
<reference evidence="2 3" key="1">
    <citation type="submission" date="2020-01" db="EMBL/GenBank/DDBJ databases">
        <title>Draft genome sequence of Aspergillus udagawae IFM 46972.</title>
        <authorList>
            <person name="Takahashi H."/>
            <person name="Yaguchi T."/>
        </authorList>
    </citation>
    <scope>NUCLEOTIDE SEQUENCE [LARGE SCALE GENOMIC DNA]</scope>
    <source>
        <strain evidence="2 3">IFM 46972</strain>
    </source>
</reference>
<sequence length="609" mass="67869">MELLARHIRAKNHFAAVKIPDIISASPEELAFIVVENYIPKDDLPFLSHGSNNNGSSRICGSWVEVLPRLANTSSKEGVFFLSLKALAFAIASNKYPQKVSSLNATTVYSAAICALRRQLAAVSQPFNAELAASIMCLSLAEGMFPGMGPGISTHIKGVGQLMKAHGPNHYQAGLLHKLFVGFRPLLVLDAFRFREPTFLAEKQWASIPFAFSNTSLMQDFLSEVAIMPNYLNAVDQLMANPDDGSADNVTEVCFAFVECIDRLEQWEQMLQREEGAPYEISAGVHAAQAINPGITGHTLWYPSVTTANVCTHLWAIRIVCLKEIDKLRATFSSIVEACIPAKFCSVEYQQNQVLTLSKLICHSMEYLLQDDLKFFGPASTLFPLKVAYDSFRERGRGQEGYIKFSGATIELLEARLQRLTYLLTGDASWTGTPTAPAKPASLDDTVSRRLLRLEKDLENLSRNIPSVRDVLQLHDRFPDLFRPTPPQSVPENLTTQNLASIVLSYASAFPETASRLTSLNDLPVPDAQASAALVQLQPRLDQLARTQDEQARQISELRVRTARVLQRWYEVGLVGSGECWAEWEGRLEDVEREVKREEVVRERRAREI</sequence>